<dbReference type="OrthoDB" id="3745791at2"/>
<evidence type="ECO:0000313" key="3">
    <source>
        <dbReference type="EMBL" id="KAA1395445.1"/>
    </source>
</evidence>
<proteinExistence type="predicted"/>
<dbReference type="Proteomes" id="UP000380867">
    <property type="component" value="Unassembled WGS sequence"/>
</dbReference>
<evidence type="ECO:0008006" key="5">
    <source>
        <dbReference type="Google" id="ProtNLM"/>
    </source>
</evidence>
<accession>A0A5M4FAT9</accession>
<dbReference type="AlphaFoldDB" id="A0A5M4FAT9"/>
<keyword evidence="2" id="KW-0732">Signal</keyword>
<evidence type="ECO:0000256" key="2">
    <source>
        <dbReference type="SAM" id="SignalP"/>
    </source>
</evidence>
<protein>
    <recommendedName>
        <fullName evidence="5">LPXTG cell wall anchor domain-containing protein</fullName>
    </recommendedName>
</protein>
<dbReference type="EMBL" id="SDPQ02000003">
    <property type="protein sequence ID" value="KAA1395445.1"/>
    <property type="molecule type" value="Genomic_DNA"/>
</dbReference>
<dbReference type="RefSeq" id="WP_149690110.1">
    <property type="nucleotide sequence ID" value="NZ_SDPQ02000003.1"/>
</dbReference>
<feature type="chain" id="PRO_5024302076" description="LPXTG cell wall anchor domain-containing protein" evidence="2">
    <location>
        <begin position="38"/>
        <end position="408"/>
    </location>
</feature>
<evidence type="ECO:0000313" key="4">
    <source>
        <dbReference type="Proteomes" id="UP000380867"/>
    </source>
</evidence>
<name>A0A5M4FAT9_9ACTN</name>
<feature type="region of interest" description="Disordered" evidence="1">
    <location>
        <begin position="36"/>
        <end position="113"/>
    </location>
</feature>
<gene>
    <name evidence="3" type="ORF">ESP70_014910</name>
</gene>
<dbReference type="Gene3D" id="2.60.40.3440">
    <property type="match status" value="1"/>
</dbReference>
<dbReference type="Pfam" id="PF17963">
    <property type="entry name" value="Big_9"/>
    <property type="match status" value="1"/>
</dbReference>
<feature type="compositionally biased region" description="Low complexity" evidence="1">
    <location>
        <begin position="36"/>
        <end position="52"/>
    </location>
</feature>
<feature type="signal peptide" evidence="2">
    <location>
        <begin position="1"/>
        <end position="37"/>
    </location>
</feature>
<keyword evidence="4" id="KW-1185">Reference proteome</keyword>
<evidence type="ECO:0000256" key="1">
    <source>
        <dbReference type="SAM" id="MobiDB-lite"/>
    </source>
</evidence>
<organism evidence="3 4">
    <name type="scientific">Aeromicrobium ginsengisoli</name>
    <dbReference type="NCBI Taxonomy" id="363867"/>
    <lineage>
        <taxon>Bacteria</taxon>
        <taxon>Bacillati</taxon>
        <taxon>Actinomycetota</taxon>
        <taxon>Actinomycetes</taxon>
        <taxon>Propionibacteriales</taxon>
        <taxon>Nocardioidaceae</taxon>
        <taxon>Aeromicrobium</taxon>
    </lineage>
</organism>
<feature type="compositionally biased region" description="Low complexity" evidence="1">
    <location>
        <begin position="70"/>
        <end position="90"/>
    </location>
</feature>
<sequence length="408" mass="41207">MSRSTRPSGFRATTARLAIGGAAGLASLLVVAPAALAEDAPTPDPTETTDPTPTTPTPPTTDEDPGTPGGETTEPTEPTQPTQPTEEAPPTRTPHADIRGGATTSGALKSGSDAAVQVDVEPNFGTQKYRVGVQVADGSYVPAGTTTAGTTITITETGPNVDGGSRTFTCTTAADTQQPGSTATYCHGDVGAPTLAKAKASGVTVTPAIIPTDQMFIAAPGSTVTIQQTTVMPNLLRDTTTATINPCVFSGDGDACPQVGGLSALFNDPGLPPIAVDDKATTREGRAVDIDVLDNDDPVNGAPVSGLAVTSDPSDGTAKVSSGEITYTPDDGFTGTDTFDYRYNTPNGSATATVTVTVRPQEVADADQALPDTGGADPRLFGFGALLLVAGGWLTARGRRPGAHAPTD</sequence>
<reference evidence="3" key="1">
    <citation type="submission" date="2019-09" db="EMBL/GenBank/DDBJ databases">
        <authorList>
            <person name="Li J."/>
        </authorList>
    </citation>
    <scope>NUCLEOTIDE SEQUENCE [LARGE SCALE GENOMIC DNA]</scope>
    <source>
        <strain evidence="3">JCM 14732</strain>
    </source>
</reference>
<comment type="caution">
    <text evidence="3">The sequence shown here is derived from an EMBL/GenBank/DDBJ whole genome shotgun (WGS) entry which is preliminary data.</text>
</comment>